<dbReference type="InterPro" id="IPR014718">
    <property type="entry name" value="GH-type_carb-bd"/>
</dbReference>
<reference evidence="1 2" key="1">
    <citation type="journal article" date="2013" name="Int. J. Syst. Evol. Microbiol.">
        <title>Roseomonas aerophila sp. nov., isolated from air.</title>
        <authorList>
            <person name="Kim S.J."/>
            <person name="Weon H.Y."/>
            <person name="Ahn J.H."/>
            <person name="Hong S.B."/>
            <person name="Seok S.J."/>
            <person name="Whang K.S."/>
            <person name="Kwon S.W."/>
        </authorList>
    </citation>
    <scope>NUCLEOTIDE SEQUENCE [LARGE SCALE GENOMIC DNA]</scope>
    <source>
        <strain evidence="1 2">NBRC 108923</strain>
    </source>
</reference>
<gene>
    <name evidence="1" type="ORF">IBL26_11760</name>
</gene>
<dbReference type="Pfam" id="PF01263">
    <property type="entry name" value="Aldose_epim"/>
    <property type="match status" value="1"/>
</dbReference>
<proteinExistence type="predicted"/>
<organism evidence="1 2">
    <name type="scientific">Teichococcus aerophilus</name>
    <dbReference type="NCBI Taxonomy" id="1224513"/>
    <lineage>
        <taxon>Bacteria</taxon>
        <taxon>Pseudomonadati</taxon>
        <taxon>Pseudomonadota</taxon>
        <taxon>Alphaproteobacteria</taxon>
        <taxon>Acetobacterales</taxon>
        <taxon>Roseomonadaceae</taxon>
        <taxon>Roseomonas</taxon>
    </lineage>
</organism>
<accession>A0ABR7RLT4</accession>
<dbReference type="Proteomes" id="UP000626026">
    <property type="component" value="Unassembled WGS sequence"/>
</dbReference>
<sequence>MLHLQAGGWQASLLPAQGAAFATLEHDGRAILQPLAGRDPNTTPAGAFWMLPWTNRLDGGLFPWAGERYMFPITHPSEGNALHGLARAMPWTVRDAGPAHAVLRQSLRQPPFDYVAQLDVSLAAGGLTMALHLEHVGEAPCPMGFGWHPWFARPPGTAVRFSASHILLRDARKLPVAERPSLGIDGPDTEWLGIDDHFPGWNGIAVLRRPDLTLTLEAIGDWSHNIQFFAPEANPVLCLEPVSHVPDAINRPALAAFGPMRVLAPGESLEGRIVLRVG</sequence>
<keyword evidence="2" id="KW-1185">Reference proteome</keyword>
<dbReference type="Gene3D" id="2.70.98.10">
    <property type="match status" value="1"/>
</dbReference>
<name>A0ABR7RLT4_9PROT</name>
<protein>
    <submittedName>
        <fullName evidence="1">Aldose epimerase</fullName>
    </submittedName>
</protein>
<comment type="caution">
    <text evidence="1">The sequence shown here is derived from an EMBL/GenBank/DDBJ whole genome shotgun (WGS) entry which is preliminary data.</text>
</comment>
<dbReference type="InterPro" id="IPR011013">
    <property type="entry name" value="Gal_mutarotase_sf_dom"/>
</dbReference>
<dbReference type="EMBL" id="JACTVA010000018">
    <property type="protein sequence ID" value="MBC9207512.1"/>
    <property type="molecule type" value="Genomic_DNA"/>
</dbReference>
<dbReference type="SUPFAM" id="SSF74650">
    <property type="entry name" value="Galactose mutarotase-like"/>
    <property type="match status" value="1"/>
</dbReference>
<dbReference type="RefSeq" id="WP_187784676.1">
    <property type="nucleotide sequence ID" value="NZ_JACTVA010000018.1"/>
</dbReference>
<evidence type="ECO:0000313" key="1">
    <source>
        <dbReference type="EMBL" id="MBC9207512.1"/>
    </source>
</evidence>
<dbReference type="InterPro" id="IPR008183">
    <property type="entry name" value="Aldose_1/G6P_1-epimerase"/>
</dbReference>
<evidence type="ECO:0000313" key="2">
    <source>
        <dbReference type="Proteomes" id="UP000626026"/>
    </source>
</evidence>